<name>A0A1X7VSM6_AMPQE</name>
<protein>
    <submittedName>
        <fullName evidence="1">Uncharacterized protein</fullName>
    </submittedName>
</protein>
<sequence>MTTTNTTGNRIVNLGNLINYTQAVSKHSRSCTTGVVNLVNKTKHDGLASVLSAKCSCSHEIT</sequence>
<organism evidence="1">
    <name type="scientific">Amphimedon queenslandica</name>
    <name type="common">Sponge</name>
    <dbReference type="NCBI Taxonomy" id="400682"/>
    <lineage>
        <taxon>Eukaryota</taxon>
        <taxon>Metazoa</taxon>
        <taxon>Porifera</taxon>
        <taxon>Demospongiae</taxon>
        <taxon>Heteroscleromorpha</taxon>
        <taxon>Haplosclerida</taxon>
        <taxon>Niphatidae</taxon>
        <taxon>Amphimedon</taxon>
    </lineage>
</organism>
<dbReference type="AlphaFoldDB" id="A0A1X7VSM6"/>
<accession>A0A1X7VSM6</accession>
<reference evidence="1" key="1">
    <citation type="submission" date="2017-05" db="UniProtKB">
        <authorList>
            <consortium name="EnsemblMetazoa"/>
        </authorList>
    </citation>
    <scope>IDENTIFICATION</scope>
</reference>
<dbReference type="InParanoid" id="A0A1X7VSM6"/>
<dbReference type="EnsemblMetazoa" id="Aqu2.1.42830_001">
    <property type="protein sequence ID" value="Aqu2.1.42830_001"/>
    <property type="gene ID" value="Aqu2.1.42830"/>
</dbReference>
<proteinExistence type="predicted"/>
<evidence type="ECO:0000313" key="1">
    <source>
        <dbReference type="EnsemblMetazoa" id="Aqu2.1.42830_001"/>
    </source>
</evidence>